<gene>
    <name evidence="2" type="ORF">FHW12_001627</name>
</gene>
<evidence type="ECO:0000256" key="1">
    <source>
        <dbReference type="SAM" id="SignalP"/>
    </source>
</evidence>
<dbReference type="AlphaFoldDB" id="A0A839EXQ0"/>
<feature type="chain" id="PRO_5032858905" evidence="1">
    <location>
        <begin position="27"/>
        <end position="582"/>
    </location>
</feature>
<protein>
    <submittedName>
        <fullName evidence="2">Uncharacterized protein</fullName>
    </submittedName>
</protein>
<organism evidence="2 3">
    <name type="scientific">Dokdonella fugitiva</name>
    <dbReference type="NCBI Taxonomy" id="328517"/>
    <lineage>
        <taxon>Bacteria</taxon>
        <taxon>Pseudomonadati</taxon>
        <taxon>Pseudomonadota</taxon>
        <taxon>Gammaproteobacteria</taxon>
        <taxon>Lysobacterales</taxon>
        <taxon>Rhodanobacteraceae</taxon>
        <taxon>Dokdonella</taxon>
    </lineage>
</organism>
<accession>A0A839EXQ0</accession>
<dbReference type="SUPFAM" id="SSF101898">
    <property type="entry name" value="NHL repeat"/>
    <property type="match status" value="1"/>
</dbReference>
<dbReference type="EMBL" id="JACGXL010000002">
    <property type="protein sequence ID" value="MBA8887413.1"/>
    <property type="molecule type" value="Genomic_DNA"/>
</dbReference>
<dbReference type="Proteomes" id="UP000550401">
    <property type="component" value="Unassembled WGS sequence"/>
</dbReference>
<keyword evidence="1" id="KW-0732">Signal</keyword>
<name>A0A839EXQ0_9GAMM</name>
<evidence type="ECO:0000313" key="2">
    <source>
        <dbReference type="EMBL" id="MBA8887413.1"/>
    </source>
</evidence>
<feature type="signal peptide" evidence="1">
    <location>
        <begin position="1"/>
        <end position="26"/>
    </location>
</feature>
<evidence type="ECO:0000313" key="3">
    <source>
        <dbReference type="Proteomes" id="UP000550401"/>
    </source>
</evidence>
<comment type="caution">
    <text evidence="2">The sequence shown here is derived from an EMBL/GenBank/DDBJ whole genome shotgun (WGS) entry which is preliminary data.</text>
</comment>
<proteinExistence type="predicted"/>
<keyword evidence="3" id="KW-1185">Reference proteome</keyword>
<sequence>MKCRFLLPLRVASLALAASFATAAHAQWSSDAANNLVVGDATGGTTQPKIVAAPDGGFYVSWFGNGADGYDIRLQRLDAGGHELWAHDGVLVADRGYSFTYDYGLAVDTAGNAYVSFNCCTNNSTDEHIVVSKVLADGSLAWGAAGLTVSAPASTEAVYNAYVTGTSDGDVVVAWSADGGVRAQKLDPAGTALWAANGVLLNQPSGFKLLGGVQPGLGGDAIASWSNQSGSTRILRAQKLASADGAALWGSGTAVRVFGAGNLQAGYYPPFIADGAGGGVFWDYDAIGLVQNARVQHLDASGNLLLGANGVLATTDTANSHLGTVASWDAASGSIYVVWNDYLNSGGSDYDGVSAQRIDSSGARMWGDTGKVLVPLTDSTDGTHVISQLTALPTPDGVLAGWVTGAIPAADQPLTVARLDAAGDYVWAAQTTAVKTQRYTGRMTGTIGSDGFAVYAWQDGGNGDDATIRAQNLNLDGTLGTPVATYTIGGSVSGLVGSGLVLQLDGANDLPVSADGGFTFAAPLADGSAYTVSVLAQPGNPAQTCSIANGSGTLAGANVTNVEVNCVTDANDVIFADGFDGT</sequence>
<dbReference type="RefSeq" id="WP_182530486.1">
    <property type="nucleotide sequence ID" value="NZ_JACGXL010000002.1"/>
</dbReference>
<reference evidence="2 3" key="1">
    <citation type="submission" date="2020-07" db="EMBL/GenBank/DDBJ databases">
        <title>Genomic Encyclopedia of Type Strains, Phase IV (KMG-V): Genome sequencing to study the core and pangenomes of soil and plant-associated prokaryotes.</title>
        <authorList>
            <person name="Whitman W."/>
        </authorList>
    </citation>
    <scope>NUCLEOTIDE SEQUENCE [LARGE SCALE GENOMIC DNA]</scope>
    <source>
        <strain evidence="2 3">RH2WT43</strain>
    </source>
</reference>